<sequence length="85" mass="10007">MLQPIDKAIKLHQTACFYNELEGYAYIFCTFLLFLRIKLTNILNYSLYLPQQKTVSSAIFIHDIGVQRGRKNDRLLYNSSRDVEM</sequence>
<evidence type="ECO:0000313" key="1">
    <source>
        <dbReference type="EMBL" id="RDU50812.1"/>
    </source>
</evidence>
<dbReference type="EMBL" id="QREV01000003">
    <property type="protein sequence ID" value="RDU50812.1"/>
    <property type="molecule type" value="Genomic_DNA"/>
</dbReference>
<accession>A0A3D8HJ96</accession>
<dbReference type="Proteomes" id="UP000256321">
    <property type="component" value="Unassembled WGS sequence"/>
</dbReference>
<comment type="caution">
    <text evidence="1">The sequence shown here is derived from an EMBL/GenBank/DDBJ whole genome shotgun (WGS) entry which is preliminary data.</text>
</comment>
<gene>
    <name evidence="1" type="ORF">DWU89_02140</name>
</gene>
<reference evidence="1 2" key="1">
    <citation type="submission" date="2018-07" db="EMBL/GenBank/DDBJ databases">
        <title>Parabacteroides acidifaciens nov. sp., isolated from human feces.</title>
        <authorList>
            <person name="Wang Y.J."/>
        </authorList>
    </citation>
    <scope>NUCLEOTIDE SEQUENCE [LARGE SCALE GENOMIC DNA]</scope>
    <source>
        <strain evidence="1 2">426-9</strain>
    </source>
</reference>
<protein>
    <submittedName>
        <fullName evidence="1">Uncharacterized protein</fullName>
    </submittedName>
</protein>
<organism evidence="1 2">
    <name type="scientific">Parabacteroides acidifaciens</name>
    <dbReference type="NCBI Taxonomy" id="2290935"/>
    <lineage>
        <taxon>Bacteria</taxon>
        <taxon>Pseudomonadati</taxon>
        <taxon>Bacteroidota</taxon>
        <taxon>Bacteroidia</taxon>
        <taxon>Bacteroidales</taxon>
        <taxon>Tannerellaceae</taxon>
        <taxon>Parabacteroides</taxon>
    </lineage>
</organism>
<name>A0A3D8HJ96_9BACT</name>
<dbReference type="AlphaFoldDB" id="A0A3D8HJ96"/>
<evidence type="ECO:0000313" key="2">
    <source>
        <dbReference type="Proteomes" id="UP000256321"/>
    </source>
</evidence>
<proteinExistence type="predicted"/>